<dbReference type="EMBL" id="CP118712">
    <property type="protein sequence ID" value="WGK87487.1"/>
    <property type="molecule type" value="Genomic_DNA"/>
</dbReference>
<dbReference type="Proteomes" id="UP001140973">
    <property type="component" value="Unassembled WGS sequence"/>
</dbReference>
<dbReference type="Proteomes" id="UP001140979">
    <property type="component" value="Unassembled WGS sequence"/>
</dbReference>
<dbReference type="EMBL" id="CP118710">
    <property type="protein sequence ID" value="WGK83960.1"/>
    <property type="molecule type" value="Genomic_DNA"/>
</dbReference>
<dbReference type="Proteomes" id="UP001241226">
    <property type="component" value="Chromosome 2"/>
</dbReference>
<evidence type="ECO:0000313" key="2">
    <source>
        <dbReference type="EMBL" id="MDE1347229.1"/>
    </source>
</evidence>
<evidence type="ECO:0000313" key="7">
    <source>
        <dbReference type="Proteomes" id="UP001241226"/>
    </source>
</evidence>
<dbReference type="RefSeq" id="WP_053312113.1">
    <property type="nucleotide sequence ID" value="NZ_CALYLG010000368.1"/>
</dbReference>
<protein>
    <submittedName>
        <fullName evidence="1">Uncharacterized protein</fullName>
    </submittedName>
</protein>
<dbReference type="EMBL" id="JAKNAX010000033">
    <property type="protein sequence ID" value="MDE1347229.1"/>
    <property type="molecule type" value="Genomic_DNA"/>
</dbReference>
<dbReference type="AlphaFoldDB" id="A0A7X6S6D3"/>
<reference evidence="1 7" key="1">
    <citation type="submission" date="2022-02" db="EMBL/GenBank/DDBJ databases">
        <title>Emergence and expansion in Europe of a Vibrio aestuarianus clonal complex pathogenic for oysters.</title>
        <authorList>
            <person name="Mesnil A."/>
            <person name="Travers M.-A."/>
        </authorList>
    </citation>
    <scope>NUCLEOTIDE SEQUENCE</scope>
    <source>
        <strain evidence="3">151-ITT-15-cp-1</strain>
        <strain evidence="1">19_064_11T1</strain>
        <strain evidence="2">19_064_15T1</strain>
        <strain evidence="5 7">U17</strain>
        <strain evidence="4">U29</strain>
    </source>
</reference>
<dbReference type="Proteomes" id="UP001140978">
    <property type="component" value="Unassembled WGS sequence"/>
</dbReference>
<dbReference type="EMBL" id="JAKNBA010000048">
    <property type="protein sequence ID" value="MDE1243992.1"/>
    <property type="molecule type" value="Genomic_DNA"/>
</dbReference>
<accession>A0A7X6S6D3</accession>
<evidence type="ECO:0000313" key="3">
    <source>
        <dbReference type="EMBL" id="MDE1357784.1"/>
    </source>
</evidence>
<name>A0A7X6S6D3_9VIBR</name>
<evidence type="ECO:0000313" key="5">
    <source>
        <dbReference type="EMBL" id="WGK87487.1"/>
    </source>
</evidence>
<proteinExistence type="predicted"/>
<dbReference type="EMBL" id="JAKNAP010000034">
    <property type="protein sequence ID" value="MDE1357784.1"/>
    <property type="molecule type" value="Genomic_DNA"/>
</dbReference>
<dbReference type="Proteomes" id="UP001239257">
    <property type="component" value="Chromosome 2"/>
</dbReference>
<evidence type="ECO:0000313" key="1">
    <source>
        <dbReference type="EMBL" id="MDE1243992.1"/>
    </source>
</evidence>
<organism evidence="1 6">
    <name type="scientific">Vibrio aestuarianus</name>
    <dbReference type="NCBI Taxonomy" id="28171"/>
    <lineage>
        <taxon>Bacteria</taxon>
        <taxon>Pseudomonadati</taxon>
        <taxon>Pseudomonadota</taxon>
        <taxon>Gammaproteobacteria</taxon>
        <taxon>Vibrionales</taxon>
        <taxon>Vibrionaceae</taxon>
        <taxon>Vibrio</taxon>
    </lineage>
</organism>
<evidence type="ECO:0000313" key="6">
    <source>
        <dbReference type="Proteomes" id="UP001140979"/>
    </source>
</evidence>
<gene>
    <name evidence="3" type="ORF">L9W73_10775</name>
    <name evidence="1" type="ORF">L9W94_17985</name>
    <name evidence="2" type="ORF">L9X51_12395</name>
    <name evidence="4" type="ORF">PYE51_16335</name>
    <name evidence="5" type="ORF">PYE67_15345</name>
</gene>
<sequence>MAQAMNLGTITAPTSMDKKTYTVNFKGLIKHLVDILFVDSSAPRSYYENDLSGHMQKDIGLYR</sequence>
<evidence type="ECO:0000313" key="4">
    <source>
        <dbReference type="EMBL" id="WGK83960.1"/>
    </source>
</evidence>